<protein>
    <submittedName>
        <fullName evidence="1">Uncharacterized protein</fullName>
    </submittedName>
</protein>
<gene>
    <name evidence="1" type="ORF">PL8927_510018</name>
</gene>
<keyword evidence="2" id="KW-1185">Reference proteome</keyword>
<sequence>MCFCIYFTHQLANTKRDITEIKNDVNNLGALIRQNRASIEGKLVRFITETATRFRQLNADTNFTYPNEDK</sequence>
<evidence type="ECO:0000313" key="2">
    <source>
        <dbReference type="Proteomes" id="UP000184550"/>
    </source>
</evidence>
<name>A0A7Z9BKC4_9CYAN</name>
<proteinExistence type="predicted"/>
<evidence type="ECO:0000313" key="1">
    <source>
        <dbReference type="EMBL" id="VXD15990.1"/>
    </source>
</evidence>
<dbReference type="Proteomes" id="UP000184550">
    <property type="component" value="Unassembled WGS sequence"/>
</dbReference>
<organism evidence="1 2">
    <name type="scientific">Planktothrix serta PCC 8927</name>
    <dbReference type="NCBI Taxonomy" id="671068"/>
    <lineage>
        <taxon>Bacteria</taxon>
        <taxon>Bacillati</taxon>
        <taxon>Cyanobacteriota</taxon>
        <taxon>Cyanophyceae</taxon>
        <taxon>Oscillatoriophycideae</taxon>
        <taxon>Oscillatoriales</taxon>
        <taxon>Microcoleaceae</taxon>
        <taxon>Planktothrix</taxon>
    </lineage>
</organism>
<accession>A0A7Z9BKC4</accession>
<reference evidence="1" key="1">
    <citation type="submission" date="2019-10" db="EMBL/GenBank/DDBJ databases">
        <authorList>
            <consortium name="Genoscope - CEA"/>
            <person name="William W."/>
        </authorList>
    </citation>
    <scope>NUCLEOTIDE SEQUENCE [LARGE SCALE GENOMIC DNA]</scope>
    <source>
        <strain evidence="1">BBR_PRJEB10992</strain>
    </source>
</reference>
<dbReference type="AlphaFoldDB" id="A0A7Z9BKC4"/>
<dbReference type="EMBL" id="CZCU02000126">
    <property type="protein sequence ID" value="VXD15990.1"/>
    <property type="molecule type" value="Genomic_DNA"/>
</dbReference>
<comment type="caution">
    <text evidence="1">The sequence shown here is derived from an EMBL/GenBank/DDBJ whole genome shotgun (WGS) entry which is preliminary data.</text>
</comment>